<dbReference type="EMBL" id="VZZK01000002">
    <property type="protein sequence ID" value="KAB1081376.1"/>
    <property type="molecule type" value="Genomic_DNA"/>
</dbReference>
<dbReference type="InterPro" id="IPR051909">
    <property type="entry name" value="MFP_Cation_Efflux"/>
</dbReference>
<evidence type="ECO:0000256" key="2">
    <source>
        <dbReference type="ARBA" id="ARBA00022448"/>
    </source>
</evidence>
<dbReference type="AlphaFoldDB" id="A0A6L3T5Q4"/>
<dbReference type="GO" id="GO:0015679">
    <property type="term" value="P:plasma membrane copper ion transport"/>
    <property type="evidence" value="ECO:0007669"/>
    <property type="project" value="TreeGrafter"/>
</dbReference>
<feature type="domain" description="CusB-like beta-barrel" evidence="8">
    <location>
        <begin position="329"/>
        <end position="403"/>
    </location>
</feature>
<organism evidence="11 12">
    <name type="scientific">Methylobacterium soli</name>
    <dbReference type="NCBI Taxonomy" id="553447"/>
    <lineage>
        <taxon>Bacteria</taxon>
        <taxon>Pseudomonadati</taxon>
        <taxon>Pseudomonadota</taxon>
        <taxon>Alphaproteobacteria</taxon>
        <taxon>Hyphomicrobiales</taxon>
        <taxon>Methylobacteriaceae</taxon>
        <taxon>Methylobacterium</taxon>
    </lineage>
</organism>
<evidence type="ECO:0000256" key="4">
    <source>
        <dbReference type="ARBA" id="ARBA00043263"/>
    </source>
</evidence>
<evidence type="ECO:0000256" key="1">
    <source>
        <dbReference type="ARBA" id="ARBA00009477"/>
    </source>
</evidence>
<proteinExistence type="inferred from homology"/>
<dbReference type="Pfam" id="PF25973">
    <property type="entry name" value="BSH_CzcB"/>
    <property type="match status" value="1"/>
</dbReference>
<dbReference type="GO" id="GO:0060003">
    <property type="term" value="P:copper ion export"/>
    <property type="evidence" value="ECO:0007669"/>
    <property type="project" value="TreeGrafter"/>
</dbReference>
<dbReference type="SUPFAM" id="SSF111369">
    <property type="entry name" value="HlyD-like secretion proteins"/>
    <property type="match status" value="2"/>
</dbReference>
<dbReference type="GO" id="GO:0022857">
    <property type="term" value="F:transmembrane transporter activity"/>
    <property type="evidence" value="ECO:0007669"/>
    <property type="project" value="InterPro"/>
</dbReference>
<protein>
    <submittedName>
        <fullName evidence="11">Efflux RND transporter periplasmic adaptor subunit</fullName>
    </submittedName>
</protein>
<evidence type="ECO:0000313" key="12">
    <source>
        <dbReference type="Proteomes" id="UP000474159"/>
    </source>
</evidence>
<evidence type="ECO:0000259" key="7">
    <source>
        <dbReference type="Pfam" id="PF25893"/>
    </source>
</evidence>
<dbReference type="Proteomes" id="UP000474159">
    <property type="component" value="Unassembled WGS sequence"/>
</dbReference>
<evidence type="ECO:0000313" key="11">
    <source>
        <dbReference type="EMBL" id="KAB1081376.1"/>
    </source>
</evidence>
<reference evidence="11 12" key="1">
    <citation type="submission" date="2019-09" db="EMBL/GenBank/DDBJ databases">
        <title>YIM 48816 draft genome.</title>
        <authorList>
            <person name="Jiang L."/>
        </authorList>
    </citation>
    <scope>NUCLEOTIDE SEQUENCE [LARGE SCALE GENOMIC DNA]</scope>
    <source>
        <strain evidence="11 12">YIM 48816</strain>
    </source>
</reference>
<name>A0A6L3T5Q4_9HYPH</name>
<dbReference type="InterPro" id="IPR006143">
    <property type="entry name" value="RND_pump_MFP"/>
</dbReference>
<dbReference type="GO" id="GO:0030288">
    <property type="term" value="C:outer membrane-bounded periplasmic space"/>
    <property type="evidence" value="ECO:0007669"/>
    <property type="project" value="TreeGrafter"/>
</dbReference>
<dbReference type="InterPro" id="IPR058648">
    <property type="entry name" value="HH_CzcB-like"/>
</dbReference>
<dbReference type="Gene3D" id="2.40.50.100">
    <property type="match status" value="1"/>
</dbReference>
<sequence>MLRFLALPAALAVGVMSGAFLLDLSSGLRSAAGSILAHVRPSSTVEPGPDIAQASQSRGEGTEKGHAHDGADPDDHPHGSGQADHDHAGHDHAGQDLAGQDHAGHDHGSAEGVITLTPQQIESAGIRVAPVSAGVLSRRLVVPGVVTPDAERVARVAAKVVGTVAELRKRLGESVRKGDVVAVIDSREVADAKNDYIAALVGLDLQEMLFARDHALWDRKISAEQQFLRARTSLVEAQLKVNLARQKLSALGVPEAEVAALAETPTTKLAAGEDEHMAGLRRAPLDGLQRYNLRAPISGQIIERRVDLGAPVNDEGQEKEIYTIADLSQVWVELAVPVSDLGAIAEGQSVALTRSGSATATPGRIVFVSPMLDPQTRAAKVIAVIANPDLAWRPGSFATVEVAVGAEAARVRVPREAIQTVEGESVVFVRRPDGFAKRVVSLGQGDREAVAIVSGLMPGEVVAIAGSFILKAELGKAEAEHAH</sequence>
<comment type="similarity">
    <text evidence="1">Belongs to the membrane fusion protein (MFP) (TC 8.A.1) family.</text>
</comment>
<evidence type="ECO:0000256" key="5">
    <source>
        <dbReference type="ARBA" id="ARBA00058766"/>
    </source>
</evidence>
<feature type="region of interest" description="Disordered" evidence="6">
    <location>
        <begin position="40"/>
        <end position="110"/>
    </location>
</feature>
<dbReference type="RefSeq" id="WP_150997256.1">
    <property type="nucleotide sequence ID" value="NZ_BPQY01000462.1"/>
</dbReference>
<keyword evidence="4" id="KW-0105">Cadmium resistance</keyword>
<dbReference type="PANTHER" id="PTHR30097">
    <property type="entry name" value="CATION EFFLUX SYSTEM PROTEIN CUSB"/>
    <property type="match status" value="1"/>
</dbReference>
<dbReference type="InterPro" id="IPR058647">
    <property type="entry name" value="BSH_CzcB-like"/>
</dbReference>
<dbReference type="Pfam" id="PF25893">
    <property type="entry name" value="HH_CzcB"/>
    <property type="match status" value="1"/>
</dbReference>
<accession>A0A6L3T5Q4</accession>
<evidence type="ECO:0000259" key="10">
    <source>
        <dbReference type="Pfam" id="PF25975"/>
    </source>
</evidence>
<dbReference type="InterPro" id="IPR058649">
    <property type="entry name" value="CzcB_C"/>
</dbReference>
<comment type="function">
    <text evidence="5">CzcA and CzcB together would act in zinc efflux nearly as effectively as the complete czc efflux system (CzcABC). The CzcB protein is thought to funnel zinc cations to the CzcA transport protein.</text>
</comment>
<dbReference type="Pfam" id="PF25954">
    <property type="entry name" value="Beta-barrel_RND_2"/>
    <property type="match status" value="1"/>
</dbReference>
<feature type="domain" description="CzcB-like C-terminal circularly permuted SH3-like" evidence="10">
    <location>
        <begin position="411"/>
        <end position="471"/>
    </location>
</feature>
<dbReference type="Gene3D" id="2.40.420.20">
    <property type="match status" value="1"/>
</dbReference>
<evidence type="ECO:0000256" key="3">
    <source>
        <dbReference type="ARBA" id="ARBA00022833"/>
    </source>
</evidence>
<gene>
    <name evidence="11" type="ORF">F6X53_03450</name>
</gene>
<evidence type="ECO:0000256" key="6">
    <source>
        <dbReference type="SAM" id="MobiDB-lite"/>
    </source>
</evidence>
<dbReference type="GO" id="GO:0016020">
    <property type="term" value="C:membrane"/>
    <property type="evidence" value="ECO:0007669"/>
    <property type="project" value="InterPro"/>
</dbReference>
<feature type="compositionally biased region" description="Basic and acidic residues" evidence="6">
    <location>
        <begin position="60"/>
        <end position="94"/>
    </location>
</feature>
<dbReference type="GO" id="GO:0046686">
    <property type="term" value="P:response to cadmium ion"/>
    <property type="evidence" value="ECO:0007669"/>
    <property type="project" value="UniProtKB-KW"/>
</dbReference>
<dbReference type="InterPro" id="IPR058792">
    <property type="entry name" value="Beta-barrel_RND_2"/>
</dbReference>
<keyword evidence="2" id="KW-0813">Transport</keyword>
<feature type="domain" description="CzcB-like barrel-sandwich hybrid" evidence="9">
    <location>
        <begin position="152"/>
        <end position="326"/>
    </location>
</feature>
<comment type="caution">
    <text evidence="11">The sequence shown here is derived from an EMBL/GenBank/DDBJ whole genome shotgun (WGS) entry which is preliminary data.</text>
</comment>
<evidence type="ECO:0000259" key="8">
    <source>
        <dbReference type="Pfam" id="PF25954"/>
    </source>
</evidence>
<evidence type="ECO:0000259" key="9">
    <source>
        <dbReference type="Pfam" id="PF25973"/>
    </source>
</evidence>
<feature type="domain" description="CzcB-like alpha-helical hairpin" evidence="7">
    <location>
        <begin position="191"/>
        <end position="250"/>
    </location>
</feature>
<dbReference type="Pfam" id="PF25975">
    <property type="entry name" value="CzcB_C"/>
    <property type="match status" value="1"/>
</dbReference>
<dbReference type="FunFam" id="2.40.30.170:FF:000010">
    <property type="entry name" value="Efflux RND transporter periplasmic adaptor subunit"/>
    <property type="match status" value="1"/>
</dbReference>
<dbReference type="GO" id="GO:0046914">
    <property type="term" value="F:transition metal ion binding"/>
    <property type="evidence" value="ECO:0007669"/>
    <property type="project" value="TreeGrafter"/>
</dbReference>
<keyword evidence="3" id="KW-0862">Zinc</keyword>
<dbReference type="PANTHER" id="PTHR30097:SF4">
    <property type="entry name" value="SLR6042 PROTEIN"/>
    <property type="match status" value="1"/>
</dbReference>
<keyword evidence="12" id="KW-1185">Reference proteome</keyword>
<dbReference type="Gene3D" id="2.40.30.170">
    <property type="match status" value="1"/>
</dbReference>
<dbReference type="NCBIfam" id="TIGR01730">
    <property type="entry name" value="RND_mfp"/>
    <property type="match status" value="1"/>
</dbReference>
<dbReference type="OrthoDB" id="9774837at2"/>
<dbReference type="FunFam" id="2.40.420.20:FF:000006">
    <property type="entry name" value="RND family efflux transporter MFP subunit"/>
    <property type="match status" value="1"/>
</dbReference>